<dbReference type="PANTHER" id="PTHR33449">
    <property type="entry name" value="NUCLEOID-ASSOCIATED PROTEIN YBAB"/>
    <property type="match status" value="1"/>
</dbReference>
<dbReference type="SUPFAM" id="SSF82607">
    <property type="entry name" value="YbaB-like"/>
    <property type="match status" value="1"/>
</dbReference>
<name>A0A449AZM6_9BACT</name>
<comment type="subunit">
    <text evidence="2">Homodimer.</text>
</comment>
<dbReference type="GO" id="GO:0003677">
    <property type="term" value="F:DNA binding"/>
    <property type="evidence" value="ECO:0007669"/>
    <property type="project" value="UniProtKB-UniRule"/>
</dbReference>
<dbReference type="KEGG" id="mgal:NCTC10186_00421"/>
<protein>
    <recommendedName>
        <fullName evidence="2">Nucleoid-associated protein NCTC10186_00421</fullName>
    </recommendedName>
</protein>
<dbReference type="OrthoDB" id="399030at2"/>
<keyword evidence="1 2" id="KW-0238">DNA-binding</keyword>
<reference evidence="3 4" key="1">
    <citation type="submission" date="2019-01" db="EMBL/GenBank/DDBJ databases">
        <authorList>
            <consortium name="Pathogen Informatics"/>
        </authorList>
    </citation>
    <scope>NUCLEOTIDE SEQUENCE [LARGE SCALE GENOMIC DNA]</scope>
    <source>
        <strain evidence="3 4">NCTC10186</strain>
    </source>
</reference>
<dbReference type="Proteomes" id="UP000289862">
    <property type="component" value="Chromosome"/>
</dbReference>
<gene>
    <name evidence="3" type="primary">MCYN0834</name>
    <name evidence="3" type="ORF">NCTC10186_00421</name>
</gene>
<dbReference type="GO" id="GO:0043590">
    <property type="term" value="C:bacterial nucleoid"/>
    <property type="evidence" value="ECO:0007669"/>
    <property type="project" value="UniProtKB-UniRule"/>
</dbReference>
<dbReference type="InterPro" id="IPR004401">
    <property type="entry name" value="YbaB/EbfC"/>
</dbReference>
<organism evidence="3 4">
    <name type="scientific">Mycoplasmopsis gallopavonis</name>
    <dbReference type="NCBI Taxonomy" id="76629"/>
    <lineage>
        <taxon>Bacteria</taxon>
        <taxon>Bacillati</taxon>
        <taxon>Mycoplasmatota</taxon>
        <taxon>Mycoplasmoidales</taxon>
        <taxon>Metamycoplasmataceae</taxon>
        <taxon>Mycoplasmopsis</taxon>
    </lineage>
</organism>
<dbReference type="GO" id="GO:0005829">
    <property type="term" value="C:cytosol"/>
    <property type="evidence" value="ECO:0007669"/>
    <property type="project" value="TreeGrafter"/>
</dbReference>
<dbReference type="Pfam" id="PF02575">
    <property type="entry name" value="YbaB_DNA_bd"/>
    <property type="match status" value="1"/>
</dbReference>
<keyword evidence="2" id="KW-0963">Cytoplasm</keyword>
<sequence>MNPAMLKKLQQMQKEMLDKQKALEAQEFVVEKQGIKVVVKGDMSVKSIEIDEVLVDPEDKELLEDLMVIALNEAFEQVKDKQAEMTPQMPSGFGF</sequence>
<dbReference type="HAMAP" id="MF_00274">
    <property type="entry name" value="DNA_YbaB_EbfC"/>
    <property type="match status" value="1"/>
</dbReference>
<evidence type="ECO:0000256" key="1">
    <source>
        <dbReference type="ARBA" id="ARBA00023125"/>
    </source>
</evidence>
<dbReference type="NCBIfam" id="TIGR00103">
    <property type="entry name" value="DNA_YbaB_EbfC"/>
    <property type="match status" value="1"/>
</dbReference>
<accession>A0A449AZM6</accession>
<evidence type="ECO:0000313" key="4">
    <source>
        <dbReference type="Proteomes" id="UP000289862"/>
    </source>
</evidence>
<dbReference type="EMBL" id="LR215031">
    <property type="protein sequence ID" value="VEU72935.1"/>
    <property type="molecule type" value="Genomic_DNA"/>
</dbReference>
<dbReference type="AlphaFoldDB" id="A0A449AZM6"/>
<comment type="subcellular location">
    <subcellularLocation>
        <location evidence="2">Cytoplasm</location>
        <location evidence="2">Nucleoid</location>
    </subcellularLocation>
</comment>
<comment type="function">
    <text evidence="2">Binds to DNA and alters its conformation. May be involved in regulation of gene expression, nucleoid organization and DNA protection.</text>
</comment>
<dbReference type="RefSeq" id="WP_119572006.1">
    <property type="nucleotide sequence ID" value="NZ_LR215031.1"/>
</dbReference>
<dbReference type="Gene3D" id="3.30.1310.10">
    <property type="entry name" value="Nucleoid-associated protein YbaB-like domain"/>
    <property type="match status" value="1"/>
</dbReference>
<proteinExistence type="inferred from homology"/>
<evidence type="ECO:0000256" key="2">
    <source>
        <dbReference type="HAMAP-Rule" id="MF_00274"/>
    </source>
</evidence>
<dbReference type="PANTHER" id="PTHR33449:SF1">
    <property type="entry name" value="NUCLEOID-ASSOCIATED PROTEIN YBAB"/>
    <property type="match status" value="1"/>
</dbReference>
<keyword evidence="4" id="KW-1185">Reference proteome</keyword>
<dbReference type="PIRSF" id="PIRSF004555">
    <property type="entry name" value="UCP004555"/>
    <property type="match status" value="1"/>
</dbReference>
<comment type="similarity">
    <text evidence="2">Belongs to the YbaB/EbfC family.</text>
</comment>
<evidence type="ECO:0000313" key="3">
    <source>
        <dbReference type="EMBL" id="VEU72935.1"/>
    </source>
</evidence>
<dbReference type="InterPro" id="IPR036894">
    <property type="entry name" value="YbaB-like_sf"/>
</dbReference>